<dbReference type="InterPro" id="IPR036412">
    <property type="entry name" value="HAD-like_sf"/>
</dbReference>
<feature type="binding site" evidence="3">
    <location>
        <position position="78"/>
    </location>
    <ligand>
        <name>substrate</name>
    </ligand>
</feature>
<dbReference type="PRINTS" id="PR00413">
    <property type="entry name" value="HADHALOGNASE"/>
</dbReference>
<evidence type="ECO:0000256" key="2">
    <source>
        <dbReference type="PIRSR" id="PIRSR610972-1"/>
    </source>
</evidence>
<dbReference type="CDD" id="cd02598">
    <property type="entry name" value="HAD_BPGM"/>
    <property type="match status" value="1"/>
</dbReference>
<evidence type="ECO:0000256" key="1">
    <source>
        <dbReference type="ARBA" id="ARBA00006171"/>
    </source>
</evidence>
<dbReference type="RefSeq" id="WP_189603455.1">
    <property type="nucleotide sequence ID" value="NZ_BMXB01000002.1"/>
</dbReference>
<evidence type="ECO:0000313" key="6">
    <source>
        <dbReference type="EMBL" id="GHA29508.1"/>
    </source>
</evidence>
<feature type="binding site" evidence="3">
    <location>
        <position position="27"/>
    </location>
    <ligand>
        <name>substrate</name>
    </ligand>
</feature>
<dbReference type="Proteomes" id="UP000610456">
    <property type="component" value="Unassembled WGS sequence"/>
</dbReference>
<dbReference type="EMBL" id="BMXB01000002">
    <property type="protein sequence ID" value="GHA29508.1"/>
    <property type="molecule type" value="Genomic_DNA"/>
</dbReference>
<dbReference type="SFLD" id="SFLDS00003">
    <property type="entry name" value="Haloacid_Dehalogenase"/>
    <property type="match status" value="1"/>
</dbReference>
<reference evidence="6" key="2">
    <citation type="submission" date="2020-09" db="EMBL/GenBank/DDBJ databases">
        <authorList>
            <person name="Sun Q."/>
            <person name="Kim S."/>
        </authorList>
    </citation>
    <scope>NUCLEOTIDE SEQUENCE</scope>
    <source>
        <strain evidence="6">KCTC 12719</strain>
    </source>
</reference>
<feature type="binding site" evidence="3">
    <location>
        <position position="54"/>
    </location>
    <ligand>
        <name>substrate</name>
    </ligand>
</feature>
<feature type="site" description="Important for catalytic activity and assists the phosphoryl transfer reaction to Asp8 by balancing charge and orienting the reacting groups" evidence="5">
    <location>
        <position position="147"/>
    </location>
</feature>
<feature type="active site" description="Nucleophile" evidence="2">
    <location>
        <position position="11"/>
    </location>
</feature>
<dbReference type="InterPro" id="IPR010976">
    <property type="entry name" value="B-phosphoglucomutase_hydrolase"/>
</dbReference>
<feature type="binding site" evidence="3">
    <location>
        <begin position="46"/>
        <end position="51"/>
    </location>
    <ligand>
        <name>substrate</name>
    </ligand>
</feature>
<dbReference type="GO" id="GO:0008801">
    <property type="term" value="F:beta-phosphoglucomutase activity"/>
    <property type="evidence" value="ECO:0007669"/>
    <property type="project" value="InterPro"/>
</dbReference>
<feature type="binding site" evidence="3">
    <location>
        <begin position="116"/>
        <end position="120"/>
    </location>
    <ligand>
        <name>substrate</name>
    </ligand>
</feature>
<dbReference type="PANTHER" id="PTHR18901:SF38">
    <property type="entry name" value="PSEUDOURIDINE-5'-PHOSPHATASE"/>
    <property type="match status" value="1"/>
</dbReference>
<keyword evidence="7" id="KW-1185">Reference proteome</keyword>
<dbReference type="InterPro" id="IPR023214">
    <property type="entry name" value="HAD_sf"/>
</dbReference>
<feature type="binding site" evidence="3">
    <location>
        <position position="147"/>
    </location>
    <ligand>
        <name>substrate</name>
    </ligand>
</feature>
<dbReference type="PANTHER" id="PTHR18901">
    <property type="entry name" value="2-DEOXYGLUCOSE-6-PHOSPHATE PHOSPHATASE 2"/>
    <property type="match status" value="1"/>
</dbReference>
<keyword evidence="4" id="KW-0479">Metal-binding</keyword>
<feature type="site" description="Important for catalytic activity and assists the phosphoryl transfer reaction to Asp8 by balancing charge and orienting the reacting groups" evidence="5">
    <location>
        <position position="116"/>
    </location>
</feature>
<keyword evidence="4" id="KW-0460">Magnesium</keyword>
<feature type="binding site" evidence="4">
    <location>
        <position position="171"/>
    </location>
    <ligand>
        <name>Mg(2+)</name>
        <dbReference type="ChEBI" id="CHEBI:18420"/>
    </ligand>
</feature>
<dbReference type="SFLD" id="SFLDG01129">
    <property type="entry name" value="C1.5:_HAD__Beta-PGM__Phosphata"/>
    <property type="match status" value="1"/>
</dbReference>
<dbReference type="Gene3D" id="3.40.50.1000">
    <property type="entry name" value="HAD superfamily/HAD-like"/>
    <property type="match status" value="1"/>
</dbReference>
<organism evidence="6 7">
    <name type="scientific">Salinimicrobium marinum</name>
    <dbReference type="NCBI Taxonomy" id="680283"/>
    <lineage>
        <taxon>Bacteria</taxon>
        <taxon>Pseudomonadati</taxon>
        <taxon>Bacteroidota</taxon>
        <taxon>Flavobacteriia</taxon>
        <taxon>Flavobacteriales</taxon>
        <taxon>Flavobacteriaceae</taxon>
        <taxon>Salinimicrobium</taxon>
    </lineage>
</organism>
<feature type="binding site" evidence="4">
    <location>
        <position position="172"/>
    </location>
    <ligand>
        <name>Mg(2+)</name>
        <dbReference type="ChEBI" id="CHEBI:18420"/>
    </ligand>
</feature>
<dbReference type="GO" id="GO:0000287">
    <property type="term" value="F:magnesium ion binding"/>
    <property type="evidence" value="ECO:0007669"/>
    <property type="project" value="InterPro"/>
</dbReference>
<evidence type="ECO:0000256" key="4">
    <source>
        <dbReference type="PIRSR" id="PIRSR610972-3"/>
    </source>
</evidence>
<dbReference type="NCBIfam" id="TIGR01990">
    <property type="entry name" value="bPGM"/>
    <property type="match status" value="1"/>
</dbReference>
<dbReference type="InterPro" id="IPR010972">
    <property type="entry name" value="Beta-PGM"/>
</dbReference>
<feature type="binding site" evidence="4">
    <location>
        <position position="11"/>
    </location>
    <ligand>
        <name>Mg(2+)</name>
        <dbReference type="ChEBI" id="CHEBI:18420"/>
    </ligand>
</feature>
<evidence type="ECO:0000256" key="5">
    <source>
        <dbReference type="PIRSR" id="PIRSR610972-4"/>
    </source>
</evidence>
<dbReference type="AlphaFoldDB" id="A0A918VWB2"/>
<feature type="binding site" evidence="3">
    <location>
        <begin position="11"/>
        <end position="13"/>
    </location>
    <ligand>
        <name>substrate</name>
    </ligand>
</feature>
<comment type="cofactor">
    <cofactor evidence="4">
        <name>Mg(2+)</name>
        <dbReference type="ChEBI" id="CHEBI:18420"/>
    </cofactor>
    <text evidence="4">Binds 2 magnesium ions per subunit.</text>
</comment>
<dbReference type="InterPro" id="IPR023198">
    <property type="entry name" value="PGP-like_dom2"/>
</dbReference>
<comment type="caution">
    <text evidence="6">The sequence shown here is derived from an EMBL/GenBank/DDBJ whole genome shotgun (WGS) entry which is preliminary data.</text>
</comment>
<gene>
    <name evidence="6" type="primary">pgmB</name>
    <name evidence="6" type="ORF">GCM10007103_08410</name>
</gene>
<accession>A0A918VWB2</accession>
<dbReference type="InterPro" id="IPR041492">
    <property type="entry name" value="HAD_2"/>
</dbReference>
<dbReference type="InterPro" id="IPR006439">
    <property type="entry name" value="HAD-SF_hydro_IA"/>
</dbReference>
<evidence type="ECO:0000313" key="7">
    <source>
        <dbReference type="Proteomes" id="UP000610456"/>
    </source>
</evidence>
<feature type="active site" description="Proton donor/acceptor" evidence="2">
    <location>
        <position position="13"/>
    </location>
</feature>
<reference evidence="6" key="1">
    <citation type="journal article" date="2014" name="Int. J. Syst. Evol. Microbiol.">
        <title>Complete genome sequence of Corynebacterium casei LMG S-19264T (=DSM 44701T), isolated from a smear-ripened cheese.</title>
        <authorList>
            <consortium name="US DOE Joint Genome Institute (JGI-PGF)"/>
            <person name="Walter F."/>
            <person name="Albersmeier A."/>
            <person name="Kalinowski J."/>
            <person name="Ruckert C."/>
        </authorList>
    </citation>
    <scope>NUCLEOTIDE SEQUENCE</scope>
    <source>
        <strain evidence="6">KCTC 12719</strain>
    </source>
</reference>
<dbReference type="SUPFAM" id="SSF56784">
    <property type="entry name" value="HAD-like"/>
    <property type="match status" value="1"/>
</dbReference>
<dbReference type="NCBIfam" id="TIGR01509">
    <property type="entry name" value="HAD-SF-IA-v3"/>
    <property type="match status" value="1"/>
</dbReference>
<sequence length="220" mass="24728">MNQQSKGIIFDLDGVIVDTAKFHFLAWRKMSNNLGFDITQEQNEDLKGVSRVLSLQRILKWGNKTVSEEDFQRLMTEKNEDYLSQISSMSENDLLPGMGKILDYLTQNNIPFALGSASKNARPILKSLKIYDRFAAIVDGNDVTKAKPDPEVFLIAAEKLNMKPEDCIVFEDALAGIEAANTARMISIGIGDKNVLQDADYNFADSTEIEIEFLEKLVRK</sequence>
<dbReference type="SFLD" id="SFLDG01135">
    <property type="entry name" value="C1.5.6:_HAD__Beta-PGM__Phospha"/>
    <property type="match status" value="1"/>
</dbReference>
<protein>
    <submittedName>
        <fullName evidence="6">Beta-phosphoglucomutase</fullName>
    </submittedName>
</protein>
<comment type="similarity">
    <text evidence="1">Belongs to the HAD-like hydrolase superfamily. CbbY/CbbZ/Gph/YieH family.</text>
</comment>
<dbReference type="GO" id="GO:0005975">
    <property type="term" value="P:carbohydrate metabolic process"/>
    <property type="evidence" value="ECO:0007669"/>
    <property type="project" value="InterPro"/>
</dbReference>
<proteinExistence type="inferred from homology"/>
<dbReference type="Pfam" id="PF13419">
    <property type="entry name" value="HAD_2"/>
    <property type="match status" value="1"/>
</dbReference>
<evidence type="ECO:0000256" key="3">
    <source>
        <dbReference type="PIRSR" id="PIRSR610972-2"/>
    </source>
</evidence>
<dbReference type="NCBIfam" id="TIGR02009">
    <property type="entry name" value="PGMB-YQAB-SF"/>
    <property type="match status" value="1"/>
</dbReference>
<dbReference type="Gene3D" id="1.10.150.240">
    <property type="entry name" value="Putative phosphatase, domain 2"/>
    <property type="match status" value="1"/>
</dbReference>
<name>A0A918VWB2_9FLAO</name>
<feature type="binding site" evidence="4">
    <location>
        <position position="13"/>
    </location>
    <ligand>
        <name>Mg(2+)</name>
        <dbReference type="ChEBI" id="CHEBI:18420"/>
    </ligand>
</feature>